<proteinExistence type="inferred from homology"/>
<accession>A0A7I4AL24</accession>
<dbReference type="PROSITE" id="PS01104">
    <property type="entry name" value="RIBOSOMAL_L13E"/>
    <property type="match status" value="1"/>
</dbReference>
<dbReference type="Gene3D" id="1.20.5.110">
    <property type="match status" value="1"/>
</dbReference>
<dbReference type="FunFam" id="1.20.5.110:FF:000003">
    <property type="entry name" value="60S ribosomal protein L13"/>
    <property type="match status" value="1"/>
</dbReference>
<dbReference type="GO" id="GO:0006412">
    <property type="term" value="P:translation"/>
    <property type="evidence" value="ECO:0007669"/>
    <property type="project" value="InterPro"/>
</dbReference>
<dbReference type="InterPro" id="IPR001380">
    <property type="entry name" value="Ribosomal_eL13"/>
</dbReference>
<dbReference type="GO" id="GO:0005840">
    <property type="term" value="C:ribosome"/>
    <property type="evidence" value="ECO:0007669"/>
    <property type="project" value="UniProtKB-KW"/>
</dbReference>
<evidence type="ECO:0000256" key="4">
    <source>
        <dbReference type="RuleBase" id="RU000572"/>
    </source>
</evidence>
<evidence type="ECO:0000256" key="1">
    <source>
        <dbReference type="ARBA" id="ARBA00005640"/>
    </source>
</evidence>
<dbReference type="GO" id="GO:0003735">
    <property type="term" value="F:structural constituent of ribosome"/>
    <property type="evidence" value="ECO:0007669"/>
    <property type="project" value="InterPro"/>
</dbReference>
<reference evidence="5 6" key="1">
    <citation type="journal article" date="2008" name="Science">
        <title>The Physcomitrella genome reveals evolutionary insights into the conquest of land by plants.</title>
        <authorList>
            <person name="Rensing S."/>
            <person name="Lang D."/>
            <person name="Zimmer A."/>
            <person name="Terry A."/>
            <person name="Salamov A."/>
            <person name="Shapiro H."/>
            <person name="Nishiyama T."/>
            <person name="Perroud P.-F."/>
            <person name="Lindquist E."/>
            <person name="Kamisugi Y."/>
            <person name="Tanahashi T."/>
            <person name="Sakakibara K."/>
            <person name="Fujita T."/>
            <person name="Oishi K."/>
            <person name="Shin-I T."/>
            <person name="Kuroki Y."/>
            <person name="Toyoda A."/>
            <person name="Suzuki Y."/>
            <person name="Hashimoto A."/>
            <person name="Yamaguchi K."/>
            <person name="Sugano A."/>
            <person name="Kohara Y."/>
            <person name="Fujiyama A."/>
            <person name="Anterola A."/>
            <person name="Aoki S."/>
            <person name="Ashton N."/>
            <person name="Barbazuk W.B."/>
            <person name="Barker E."/>
            <person name="Bennetzen J."/>
            <person name="Bezanilla M."/>
            <person name="Blankenship R."/>
            <person name="Cho S.H."/>
            <person name="Dutcher S."/>
            <person name="Estelle M."/>
            <person name="Fawcett J.A."/>
            <person name="Gundlach H."/>
            <person name="Hanada K."/>
            <person name="Heyl A."/>
            <person name="Hicks K.A."/>
            <person name="Hugh J."/>
            <person name="Lohr M."/>
            <person name="Mayer K."/>
            <person name="Melkozernov A."/>
            <person name="Murata T."/>
            <person name="Nelson D."/>
            <person name="Pils B."/>
            <person name="Prigge M."/>
            <person name="Reiss B."/>
            <person name="Renner T."/>
            <person name="Rombauts S."/>
            <person name="Rushton P."/>
            <person name="Sanderfoot A."/>
            <person name="Schween G."/>
            <person name="Shiu S.-H."/>
            <person name="Stueber K."/>
            <person name="Theodoulou F.L."/>
            <person name="Tu H."/>
            <person name="Van de Peer Y."/>
            <person name="Verrier P.J."/>
            <person name="Waters E."/>
            <person name="Wood A."/>
            <person name="Yang L."/>
            <person name="Cove D."/>
            <person name="Cuming A."/>
            <person name="Hasebe M."/>
            <person name="Lucas S."/>
            <person name="Mishler D.B."/>
            <person name="Reski R."/>
            <person name="Grigoriev I."/>
            <person name="Quatrano R.S."/>
            <person name="Boore J.L."/>
        </authorList>
    </citation>
    <scope>NUCLEOTIDE SEQUENCE [LARGE SCALE GENOMIC DNA]</scope>
    <source>
        <strain evidence="5 6">cv. Gransden 2004</strain>
    </source>
</reference>
<protein>
    <recommendedName>
        <fullName evidence="4">60S ribosomal protein L13</fullName>
    </recommendedName>
</protein>
<reference evidence="5" key="3">
    <citation type="submission" date="2020-12" db="UniProtKB">
        <authorList>
            <consortium name="EnsemblPlants"/>
        </authorList>
    </citation>
    <scope>IDENTIFICATION</scope>
</reference>
<dbReference type="AlphaFoldDB" id="A0A7I4AL24"/>
<dbReference type="Proteomes" id="UP000006727">
    <property type="component" value="Chromosome 13"/>
</dbReference>
<comment type="similarity">
    <text evidence="1 4">Belongs to the eukaryotic ribosomal protein eL13 family.</text>
</comment>
<dbReference type="Gramene" id="Pp3c13_15900V3.4">
    <property type="protein sequence ID" value="Pp3c13_15900V3.4"/>
    <property type="gene ID" value="Pp3c13_15900"/>
</dbReference>
<dbReference type="InterPro" id="IPR018256">
    <property type="entry name" value="Ribosomal_eL13_CS"/>
</dbReference>
<evidence type="ECO:0000313" key="5">
    <source>
        <dbReference type="EnsemblPlants" id="Pp3c13_15900V3.4"/>
    </source>
</evidence>
<keyword evidence="3 4" id="KW-0687">Ribonucleoprotein</keyword>
<dbReference type="PANTHER" id="PTHR11722:SF0">
    <property type="entry name" value="LARGE RIBOSOMAL SUBUNIT PROTEIN EL13"/>
    <property type="match status" value="1"/>
</dbReference>
<evidence type="ECO:0000256" key="3">
    <source>
        <dbReference type="ARBA" id="ARBA00023274"/>
    </source>
</evidence>
<sequence length="178" mass="20052">MKRSVCAARQRKAVAVFPRPTAGPLRPVVHSQTLRYNAKIRAGRGFTLEELKAAGIPKKLAPTIGIAVDHRRKNRCLESLQENVNRLNMYRAKLVVFPRRSKKTKAGDASAEELSSVTQVTGDVLPIVKSRPSAEIVSITDEMKAQMGYYKLRQERMNERLVGVRKKKAEQAEKEEKK</sequence>
<evidence type="ECO:0000313" key="6">
    <source>
        <dbReference type="Proteomes" id="UP000006727"/>
    </source>
</evidence>
<dbReference type="EnsemblPlants" id="Pp3c13_15900V3.4">
    <property type="protein sequence ID" value="Pp3c13_15900V3.4"/>
    <property type="gene ID" value="Pp3c13_15900"/>
</dbReference>
<evidence type="ECO:0000256" key="2">
    <source>
        <dbReference type="ARBA" id="ARBA00022980"/>
    </source>
</evidence>
<keyword evidence="2 4" id="KW-0689">Ribosomal protein</keyword>
<keyword evidence="6" id="KW-1185">Reference proteome</keyword>
<dbReference type="PANTHER" id="PTHR11722">
    <property type="entry name" value="60S RIBOSOMAL PROTEIN L13"/>
    <property type="match status" value="1"/>
</dbReference>
<dbReference type="GO" id="GO:1990904">
    <property type="term" value="C:ribonucleoprotein complex"/>
    <property type="evidence" value="ECO:0007669"/>
    <property type="project" value="UniProtKB-KW"/>
</dbReference>
<dbReference type="EMBL" id="ABEU02000013">
    <property type="status" value="NOT_ANNOTATED_CDS"/>
    <property type="molecule type" value="Genomic_DNA"/>
</dbReference>
<name>A0A7I4AL24_PHYPA</name>
<gene>
    <name evidence="5" type="primary">LOC112290386</name>
</gene>
<dbReference type="HAMAP" id="MF_00499">
    <property type="entry name" value="Ribosomal_eL13"/>
    <property type="match status" value="1"/>
</dbReference>
<dbReference type="Pfam" id="PF01294">
    <property type="entry name" value="Ribosomal_L13e"/>
    <property type="match status" value="1"/>
</dbReference>
<reference evidence="5 6" key="2">
    <citation type="journal article" date="2018" name="Plant J.">
        <title>The Physcomitrella patens chromosome-scale assembly reveals moss genome structure and evolution.</title>
        <authorList>
            <person name="Lang D."/>
            <person name="Ullrich K.K."/>
            <person name="Murat F."/>
            <person name="Fuchs J."/>
            <person name="Jenkins J."/>
            <person name="Haas F.B."/>
            <person name="Piednoel M."/>
            <person name="Gundlach H."/>
            <person name="Van Bel M."/>
            <person name="Meyberg R."/>
            <person name="Vives C."/>
            <person name="Morata J."/>
            <person name="Symeonidi A."/>
            <person name="Hiss M."/>
            <person name="Muchero W."/>
            <person name="Kamisugi Y."/>
            <person name="Saleh O."/>
            <person name="Blanc G."/>
            <person name="Decker E.L."/>
            <person name="van Gessel N."/>
            <person name="Grimwood J."/>
            <person name="Hayes R.D."/>
            <person name="Graham S.W."/>
            <person name="Gunter L.E."/>
            <person name="McDaniel S.F."/>
            <person name="Hoernstein S.N.W."/>
            <person name="Larsson A."/>
            <person name="Li F.W."/>
            <person name="Perroud P.F."/>
            <person name="Phillips J."/>
            <person name="Ranjan P."/>
            <person name="Rokshar D.S."/>
            <person name="Rothfels C.J."/>
            <person name="Schneider L."/>
            <person name="Shu S."/>
            <person name="Stevenson D.W."/>
            <person name="Thummler F."/>
            <person name="Tillich M."/>
            <person name="Villarreal Aguilar J.C."/>
            <person name="Widiez T."/>
            <person name="Wong G.K."/>
            <person name="Wymore A."/>
            <person name="Zhang Y."/>
            <person name="Zimmer A.D."/>
            <person name="Quatrano R.S."/>
            <person name="Mayer K.F.X."/>
            <person name="Goodstein D."/>
            <person name="Casacuberta J.M."/>
            <person name="Vandepoele K."/>
            <person name="Reski R."/>
            <person name="Cuming A.C."/>
            <person name="Tuskan G.A."/>
            <person name="Maumus F."/>
            <person name="Salse J."/>
            <person name="Schmutz J."/>
            <person name="Rensing S.A."/>
        </authorList>
    </citation>
    <scope>NUCLEOTIDE SEQUENCE [LARGE SCALE GENOMIC DNA]</scope>
    <source>
        <strain evidence="5 6">cv. Gransden 2004</strain>
    </source>
</reference>
<organism evidence="5 6">
    <name type="scientific">Physcomitrium patens</name>
    <name type="common">Spreading-leaved earth moss</name>
    <name type="synonym">Physcomitrella patens</name>
    <dbReference type="NCBI Taxonomy" id="3218"/>
    <lineage>
        <taxon>Eukaryota</taxon>
        <taxon>Viridiplantae</taxon>
        <taxon>Streptophyta</taxon>
        <taxon>Embryophyta</taxon>
        <taxon>Bryophyta</taxon>
        <taxon>Bryophytina</taxon>
        <taxon>Bryopsida</taxon>
        <taxon>Funariidae</taxon>
        <taxon>Funariales</taxon>
        <taxon>Funariaceae</taxon>
        <taxon>Physcomitrium</taxon>
    </lineage>
</organism>